<gene>
    <name evidence="2" type="ORF">SAMN05428953_105174</name>
</gene>
<evidence type="ECO:0000313" key="2">
    <source>
        <dbReference type="EMBL" id="SDJ26975.1"/>
    </source>
</evidence>
<organism evidence="2 3">
    <name type="scientific">Mesorhizobium muleiense</name>
    <dbReference type="NCBI Taxonomy" id="1004279"/>
    <lineage>
        <taxon>Bacteria</taxon>
        <taxon>Pseudomonadati</taxon>
        <taxon>Pseudomonadota</taxon>
        <taxon>Alphaproteobacteria</taxon>
        <taxon>Hyphomicrobiales</taxon>
        <taxon>Phyllobacteriaceae</taxon>
        <taxon>Mesorhizobium</taxon>
    </lineage>
</organism>
<dbReference type="EMBL" id="FNEE01000005">
    <property type="protein sequence ID" value="SDJ26975.1"/>
    <property type="molecule type" value="Genomic_DNA"/>
</dbReference>
<evidence type="ECO:0000256" key="1">
    <source>
        <dbReference type="SAM" id="MobiDB-lite"/>
    </source>
</evidence>
<dbReference type="RefSeq" id="WP_139172589.1">
    <property type="nucleotide sequence ID" value="NZ_FNEE01000005.1"/>
</dbReference>
<name>A0A1G8SE02_9HYPH</name>
<protein>
    <submittedName>
        <fullName evidence="2">Uncharacterized protein</fullName>
    </submittedName>
</protein>
<evidence type="ECO:0000313" key="3">
    <source>
        <dbReference type="Proteomes" id="UP000198894"/>
    </source>
</evidence>
<feature type="region of interest" description="Disordered" evidence="1">
    <location>
        <begin position="26"/>
        <end position="52"/>
    </location>
</feature>
<proteinExistence type="predicted"/>
<keyword evidence="3" id="KW-1185">Reference proteome</keyword>
<dbReference type="Proteomes" id="UP000198894">
    <property type="component" value="Unassembled WGS sequence"/>
</dbReference>
<reference evidence="3" key="1">
    <citation type="submission" date="2016-10" db="EMBL/GenBank/DDBJ databases">
        <authorList>
            <person name="Varghese N."/>
            <person name="Submissions S."/>
        </authorList>
    </citation>
    <scope>NUCLEOTIDE SEQUENCE [LARGE SCALE GENOMIC DNA]</scope>
    <source>
        <strain evidence="3">CGMCC 1.11022</strain>
    </source>
</reference>
<sequence length="75" mass="7847">MPLLTSASAGKSKSIFGKGNALRLNASSRATRSKRASRGHGGDHPSNLRTHSAGIAMKTKAYDWLYGKAGYALAA</sequence>
<accession>A0A1G8SE02</accession>
<dbReference type="AlphaFoldDB" id="A0A1G8SE02"/>